<dbReference type="SUPFAM" id="SSF51556">
    <property type="entry name" value="Metallo-dependent hydrolases"/>
    <property type="match status" value="1"/>
</dbReference>
<evidence type="ECO:0000259" key="1">
    <source>
        <dbReference type="Pfam" id="PF01979"/>
    </source>
</evidence>
<dbReference type="InterPro" id="IPR006680">
    <property type="entry name" value="Amidohydro-rel"/>
</dbReference>
<dbReference type="Pfam" id="PF01979">
    <property type="entry name" value="Amidohydro_1"/>
    <property type="match status" value="1"/>
</dbReference>
<comment type="caution">
    <text evidence="2">The sequence shown here is derived from an EMBL/GenBank/DDBJ whole genome shotgun (WGS) entry which is preliminary data.</text>
</comment>
<protein>
    <submittedName>
        <fullName evidence="2">Imidazolonepropionase-like amidohydrolase</fullName>
    </submittedName>
</protein>
<dbReference type="AlphaFoldDB" id="A0A7W8A2N6"/>
<feature type="domain" description="Amidohydrolase-related" evidence="1">
    <location>
        <begin position="82"/>
        <end position="458"/>
    </location>
</feature>
<gene>
    <name evidence="2" type="ORF">HNR40_003845</name>
</gene>
<dbReference type="InterPro" id="IPR051781">
    <property type="entry name" value="Metallo-dep_Hydrolase"/>
</dbReference>
<sequence length="479" mass="51597">MSELNRRRLLGGLAGGALMAGGLPAVPGGGVTALVRATLIDGSGAPPVRNATVVLAGDRILAAGRRPAPPGARVVDLAGRYLIPGLWDMHTHSADLERTFPPLHVVHGITGIREMAGTPAAHAVRRRIERGELLGPRMVIGSNLIDGPPGAWPGADVVTTDAEARAAVREARREHADFAKVYTYLSPGAYASVADEARRLGLPFAGHVPARVPVEQAVRLGQHTIEHLYGMYLSTSAQAADLYARLAAMPADPAHPDWWGRQWWRLERDAVATHSPRRAGKLFALMRRHGAWQSPTLVTLQRFRRAPDDLLNDPELRAPLRYMPAQVRLWWEEEVRARPPMTPDEPARWRAYFEAQLRLVKAMDEAGVDIVAGTDAGGAFIFPGIDLHAELGLLVRAGLSPARALRAATRDAARCAGLERASGTVAPGKYADLVVLDGDPLADIANTRRIHAVVCRGRYLGPGDRARVFAEVEAAAGTP</sequence>
<dbReference type="GO" id="GO:0016810">
    <property type="term" value="F:hydrolase activity, acting on carbon-nitrogen (but not peptide) bonds"/>
    <property type="evidence" value="ECO:0007669"/>
    <property type="project" value="InterPro"/>
</dbReference>
<reference evidence="2 3" key="1">
    <citation type="submission" date="2020-08" db="EMBL/GenBank/DDBJ databases">
        <title>Genomic Encyclopedia of Type Strains, Phase IV (KMG-IV): sequencing the most valuable type-strain genomes for metagenomic binning, comparative biology and taxonomic classification.</title>
        <authorList>
            <person name="Goeker M."/>
        </authorList>
    </citation>
    <scope>NUCLEOTIDE SEQUENCE [LARGE SCALE GENOMIC DNA]</scope>
    <source>
        <strain evidence="2 3">DSM 45385</strain>
    </source>
</reference>
<accession>A0A7W8A2N6</accession>
<evidence type="ECO:0000313" key="2">
    <source>
        <dbReference type="EMBL" id="MBB5078359.1"/>
    </source>
</evidence>
<dbReference type="PROSITE" id="PS51318">
    <property type="entry name" value="TAT"/>
    <property type="match status" value="1"/>
</dbReference>
<evidence type="ECO:0000313" key="3">
    <source>
        <dbReference type="Proteomes" id="UP000568380"/>
    </source>
</evidence>
<dbReference type="PANTHER" id="PTHR43135">
    <property type="entry name" value="ALPHA-D-RIBOSE 1-METHYLPHOSPHONATE 5-TRIPHOSPHATE DIPHOSPHATASE"/>
    <property type="match status" value="1"/>
</dbReference>
<keyword evidence="3" id="KW-1185">Reference proteome</keyword>
<name>A0A7W8A2N6_9ACTN</name>
<dbReference type="InterPro" id="IPR032466">
    <property type="entry name" value="Metal_Hydrolase"/>
</dbReference>
<dbReference type="PANTHER" id="PTHR43135:SF3">
    <property type="entry name" value="ALPHA-D-RIBOSE 1-METHYLPHOSPHONATE 5-TRIPHOSPHATE DIPHOSPHATASE"/>
    <property type="match status" value="1"/>
</dbReference>
<keyword evidence="2" id="KW-0378">Hydrolase</keyword>
<dbReference type="EMBL" id="JACHIN010000005">
    <property type="protein sequence ID" value="MBB5078359.1"/>
    <property type="molecule type" value="Genomic_DNA"/>
</dbReference>
<dbReference type="InterPro" id="IPR006311">
    <property type="entry name" value="TAT_signal"/>
</dbReference>
<dbReference type="RefSeq" id="WP_221340592.1">
    <property type="nucleotide sequence ID" value="NZ_JACHIN010000005.1"/>
</dbReference>
<proteinExistence type="predicted"/>
<dbReference type="Gene3D" id="2.30.40.10">
    <property type="entry name" value="Urease, subunit C, domain 1"/>
    <property type="match status" value="1"/>
</dbReference>
<organism evidence="2 3">
    <name type="scientific">Nonomuraea endophytica</name>
    <dbReference type="NCBI Taxonomy" id="714136"/>
    <lineage>
        <taxon>Bacteria</taxon>
        <taxon>Bacillati</taxon>
        <taxon>Actinomycetota</taxon>
        <taxon>Actinomycetes</taxon>
        <taxon>Streptosporangiales</taxon>
        <taxon>Streptosporangiaceae</taxon>
        <taxon>Nonomuraea</taxon>
    </lineage>
</organism>
<dbReference type="InterPro" id="IPR011059">
    <property type="entry name" value="Metal-dep_hydrolase_composite"/>
</dbReference>
<dbReference type="Gene3D" id="3.20.20.140">
    <property type="entry name" value="Metal-dependent hydrolases"/>
    <property type="match status" value="2"/>
</dbReference>
<dbReference type="Proteomes" id="UP000568380">
    <property type="component" value="Unassembled WGS sequence"/>
</dbReference>
<dbReference type="SUPFAM" id="SSF51338">
    <property type="entry name" value="Composite domain of metallo-dependent hydrolases"/>
    <property type="match status" value="1"/>
</dbReference>